<evidence type="ECO:0000256" key="2">
    <source>
        <dbReference type="ARBA" id="ARBA00022525"/>
    </source>
</evidence>
<dbReference type="PROSITE" id="PS00213">
    <property type="entry name" value="LIPOCALIN"/>
    <property type="match status" value="1"/>
</dbReference>
<accession>A0A8C3A8Z6</accession>
<evidence type="ECO:0000256" key="4">
    <source>
        <dbReference type="ARBA" id="ARBA00022729"/>
    </source>
</evidence>
<dbReference type="Ensembl" id="ENSCLMT00005040924.1">
    <property type="protein sequence ID" value="ENSCLMP00005039445.1"/>
    <property type="gene ID" value="ENSCLMG00005018617.1"/>
</dbReference>
<comment type="subcellular location">
    <subcellularLocation>
        <location evidence="1">Secreted</location>
    </subcellularLocation>
</comment>
<dbReference type="Pfam" id="PF00061">
    <property type="entry name" value="Lipocalin"/>
    <property type="match status" value="1"/>
</dbReference>
<reference evidence="10" key="1">
    <citation type="submission" date="2025-08" db="UniProtKB">
        <authorList>
            <consortium name="Ensembl"/>
        </authorList>
    </citation>
    <scope>IDENTIFICATION</scope>
</reference>
<keyword evidence="11" id="KW-1185">Reference proteome</keyword>
<evidence type="ECO:0000313" key="10">
    <source>
        <dbReference type="Ensembl" id="ENSCLMP00005039445.1"/>
    </source>
</evidence>
<evidence type="ECO:0000256" key="6">
    <source>
        <dbReference type="ARBA" id="ARBA00023157"/>
    </source>
</evidence>
<feature type="domain" description="Lipocalin/cytosolic fatty-acid binding" evidence="9">
    <location>
        <begin position="43"/>
        <end position="188"/>
    </location>
</feature>
<evidence type="ECO:0000256" key="7">
    <source>
        <dbReference type="RuleBase" id="RU003695"/>
    </source>
</evidence>
<dbReference type="InterPro" id="IPR029856">
    <property type="entry name" value="AMBP"/>
</dbReference>
<evidence type="ECO:0000256" key="1">
    <source>
        <dbReference type="ARBA" id="ARBA00004613"/>
    </source>
</evidence>
<dbReference type="Gene3D" id="2.40.128.20">
    <property type="match status" value="1"/>
</dbReference>
<dbReference type="PRINTS" id="PR01215">
    <property type="entry name" value="A1MCGLOBULIN"/>
</dbReference>
<dbReference type="PANTHER" id="PTHR46676:SF1">
    <property type="entry name" value="PROTEIN AMBP"/>
    <property type="match status" value="1"/>
</dbReference>
<organism evidence="10 11">
    <name type="scientific">Cyclopterus lumpus</name>
    <name type="common">Lumpsucker</name>
    <dbReference type="NCBI Taxonomy" id="8103"/>
    <lineage>
        <taxon>Eukaryota</taxon>
        <taxon>Metazoa</taxon>
        <taxon>Chordata</taxon>
        <taxon>Craniata</taxon>
        <taxon>Vertebrata</taxon>
        <taxon>Euteleostomi</taxon>
        <taxon>Actinopterygii</taxon>
        <taxon>Neopterygii</taxon>
        <taxon>Teleostei</taxon>
        <taxon>Neoteleostei</taxon>
        <taxon>Acanthomorphata</taxon>
        <taxon>Eupercaria</taxon>
        <taxon>Perciformes</taxon>
        <taxon>Cottioidei</taxon>
        <taxon>Cottales</taxon>
        <taxon>Cyclopteridae</taxon>
        <taxon>Cyclopterus</taxon>
    </lineage>
</organism>
<feature type="signal peptide" evidence="8">
    <location>
        <begin position="1"/>
        <end position="21"/>
    </location>
</feature>
<protein>
    <recommendedName>
        <fullName evidence="9">Lipocalin/cytosolic fatty-acid binding domain-containing protein</fullName>
    </recommendedName>
</protein>
<dbReference type="PRINTS" id="PR00179">
    <property type="entry name" value="LIPOCALIN"/>
</dbReference>
<dbReference type="AlphaFoldDB" id="A0A8C3A8Z6"/>
<dbReference type="InterPro" id="IPR000566">
    <property type="entry name" value="Lipocln_cytosolic_FA-bd_dom"/>
</dbReference>
<dbReference type="InterPro" id="IPR012674">
    <property type="entry name" value="Calycin"/>
</dbReference>
<dbReference type="PANTHER" id="PTHR46676">
    <property type="entry name" value="PROTEIN AMBP"/>
    <property type="match status" value="1"/>
</dbReference>
<evidence type="ECO:0000256" key="5">
    <source>
        <dbReference type="ARBA" id="ARBA00022900"/>
    </source>
</evidence>
<dbReference type="GO" id="GO:0004867">
    <property type="term" value="F:serine-type endopeptidase inhibitor activity"/>
    <property type="evidence" value="ECO:0007669"/>
    <property type="project" value="UniProtKB-KW"/>
</dbReference>
<dbReference type="InterPro" id="IPR022272">
    <property type="entry name" value="Lipocalin_CS"/>
</dbReference>
<proteinExistence type="inferred from homology"/>
<keyword evidence="5" id="KW-0722">Serine protease inhibitor</keyword>
<comment type="similarity">
    <text evidence="7">Belongs to the calycin superfamily. Lipocalin family.</text>
</comment>
<keyword evidence="6" id="KW-1015">Disulfide bond</keyword>
<reference evidence="10" key="2">
    <citation type="submission" date="2025-09" db="UniProtKB">
        <authorList>
            <consortium name="Ensembl"/>
        </authorList>
    </citation>
    <scope>IDENTIFICATION</scope>
</reference>
<keyword evidence="2" id="KW-0964">Secreted</keyword>
<feature type="chain" id="PRO_5034892106" description="Lipocalin/cytosolic fatty-acid binding domain-containing protein" evidence="8">
    <location>
        <begin position="22"/>
        <end position="222"/>
    </location>
</feature>
<evidence type="ECO:0000313" key="11">
    <source>
        <dbReference type="Proteomes" id="UP000694565"/>
    </source>
</evidence>
<dbReference type="InterPro" id="IPR002968">
    <property type="entry name" value="A1-microglobln"/>
</dbReference>
<dbReference type="Proteomes" id="UP000694565">
    <property type="component" value="Unplaced"/>
</dbReference>
<evidence type="ECO:0000259" key="9">
    <source>
        <dbReference type="Pfam" id="PF00061"/>
    </source>
</evidence>
<name>A0A8C3A8Z6_CYCLU</name>
<keyword evidence="3" id="KW-0646">Protease inhibitor</keyword>
<dbReference type="GeneTree" id="ENSGT00940000175176"/>
<keyword evidence="4 8" id="KW-0732">Signal</keyword>
<dbReference type="SUPFAM" id="SSF50814">
    <property type="entry name" value="Lipocalins"/>
    <property type="match status" value="1"/>
</dbReference>
<sequence>MQRVVSVVFLLVLGSTWIVHTVPVALKPFIHTQENVFDLAQFMGKWYEAAVVSTCPHYMKRKREDPIIIALELQHVASNGSFTMTATSLRNGLCKQTSTDYRLTNNPGQFFHHIASMFSQADVDSYVVHSNYEEYAMILLQSVEKPSGNKTTSFKLYSRTMSVRATVLEDFKTLVRQNGGSDDAIIMNQNKGDILLTVPGRTKTLLKKSGATCGSCTRGVRR</sequence>
<evidence type="ECO:0000256" key="3">
    <source>
        <dbReference type="ARBA" id="ARBA00022690"/>
    </source>
</evidence>
<dbReference type="GO" id="GO:0005576">
    <property type="term" value="C:extracellular region"/>
    <property type="evidence" value="ECO:0007669"/>
    <property type="project" value="UniProtKB-SubCell"/>
</dbReference>
<evidence type="ECO:0000256" key="8">
    <source>
        <dbReference type="SAM" id="SignalP"/>
    </source>
</evidence>